<gene>
    <name evidence="2" type="ORF">Agabi119p4_10199</name>
</gene>
<protein>
    <submittedName>
        <fullName evidence="2">Uncharacterized protein</fullName>
    </submittedName>
</protein>
<dbReference type="EMBL" id="JABXXO010000014">
    <property type="protein sequence ID" value="KAF7760790.1"/>
    <property type="molecule type" value="Genomic_DNA"/>
</dbReference>
<organism evidence="2 3">
    <name type="scientific">Agaricus bisporus var. burnettii</name>
    <dbReference type="NCBI Taxonomy" id="192524"/>
    <lineage>
        <taxon>Eukaryota</taxon>
        <taxon>Fungi</taxon>
        <taxon>Dikarya</taxon>
        <taxon>Basidiomycota</taxon>
        <taxon>Agaricomycotina</taxon>
        <taxon>Agaricomycetes</taxon>
        <taxon>Agaricomycetidae</taxon>
        <taxon>Agaricales</taxon>
        <taxon>Agaricineae</taxon>
        <taxon>Agaricaceae</taxon>
        <taxon>Agaricus</taxon>
    </lineage>
</organism>
<feature type="compositionally biased region" description="Basic and acidic residues" evidence="1">
    <location>
        <begin position="13"/>
        <end position="35"/>
    </location>
</feature>
<feature type="region of interest" description="Disordered" evidence="1">
    <location>
        <begin position="290"/>
        <end position="360"/>
    </location>
</feature>
<reference evidence="2 3" key="1">
    <citation type="journal article" name="Sci. Rep.">
        <title>Telomere-to-telomere assembled and centromere annotated genomes of the two main subspecies of the button mushroom Agaricus bisporus reveal especially polymorphic chromosome ends.</title>
        <authorList>
            <person name="Sonnenberg A.S.M."/>
            <person name="Sedaghat-Telgerd N."/>
            <person name="Lavrijssen B."/>
            <person name="Ohm R.A."/>
            <person name="Hendrickx P.M."/>
            <person name="Scholtmeijer K."/>
            <person name="Baars J.J.P."/>
            <person name="van Peer A."/>
        </authorList>
    </citation>
    <scope>NUCLEOTIDE SEQUENCE [LARGE SCALE GENOMIC DNA]</scope>
    <source>
        <strain evidence="2 3">H119_p4</strain>
    </source>
</reference>
<evidence type="ECO:0000313" key="2">
    <source>
        <dbReference type="EMBL" id="KAF7760790.1"/>
    </source>
</evidence>
<dbReference type="Proteomes" id="UP000629468">
    <property type="component" value="Unassembled WGS sequence"/>
</dbReference>
<feature type="compositionally biased region" description="Basic and acidic residues" evidence="1">
    <location>
        <begin position="290"/>
        <end position="305"/>
    </location>
</feature>
<evidence type="ECO:0000256" key="1">
    <source>
        <dbReference type="SAM" id="MobiDB-lite"/>
    </source>
</evidence>
<feature type="compositionally biased region" description="Basic and acidic residues" evidence="1">
    <location>
        <begin position="325"/>
        <end position="339"/>
    </location>
</feature>
<name>A0A8H7C2G5_AGABI</name>
<evidence type="ECO:0000313" key="3">
    <source>
        <dbReference type="Proteomes" id="UP000629468"/>
    </source>
</evidence>
<dbReference type="AlphaFoldDB" id="A0A8H7C2G5"/>
<feature type="region of interest" description="Disordered" evidence="1">
    <location>
        <begin position="1"/>
        <end position="37"/>
    </location>
</feature>
<feature type="compositionally biased region" description="Basic residues" evidence="1">
    <location>
        <begin position="1"/>
        <end position="12"/>
    </location>
</feature>
<feature type="region of interest" description="Disordered" evidence="1">
    <location>
        <begin position="199"/>
        <end position="240"/>
    </location>
</feature>
<comment type="caution">
    <text evidence="2">The sequence shown here is derived from an EMBL/GenBank/DDBJ whole genome shotgun (WGS) entry which is preliminary data.</text>
</comment>
<proteinExistence type="predicted"/>
<accession>A0A8H7C2G5</accession>
<feature type="compositionally biased region" description="Acidic residues" evidence="1">
    <location>
        <begin position="209"/>
        <end position="232"/>
    </location>
</feature>
<sequence length="360" mass="41732">MYETKKRKRQHNDKRNYRQQHHNDRGDHSRWRPEEDPTLFIQAHEADLRRGAQAQELAESLEVVEYIDISSHELAQARPRVGRALIRWDAGSGPVANSFDREAEETISLGTTNVSKDKQVAPDESGIWVDRTVEKMNSHYTSYSASLQSCNRDHQIRCPPNSPSGWSDLPSDAEDTFFFSPEEAEDYKNEKRRRLFEQAQEERVKARIDEEEEDAREAVDDDPWGGSDEEPDDTQKELMRRTAVHLVSSPNPAQLEMRILANHGADKRFAFLKGRWSRSWRLVKAKLRVEKQQKEREEKQEKEVKGLGVLAGYDSGSEDESESEVTQKVDSPEDEEKKELRRQKAKEWTVRRRSAMAEGI</sequence>